<comment type="caution">
    <text evidence="1">The sequence shown here is derived from an EMBL/GenBank/DDBJ whole genome shotgun (WGS) entry which is preliminary data.</text>
</comment>
<protein>
    <submittedName>
        <fullName evidence="1">Uncharacterized protein</fullName>
    </submittedName>
</protein>
<keyword evidence="2" id="KW-1185">Reference proteome</keyword>
<accession>A0A480B2Z2</accession>
<organism evidence="1 2">
    <name type="scientific">Veillonella tobetsuensis</name>
    <dbReference type="NCBI Taxonomy" id="1110546"/>
    <lineage>
        <taxon>Bacteria</taxon>
        <taxon>Bacillati</taxon>
        <taxon>Bacillota</taxon>
        <taxon>Negativicutes</taxon>
        <taxon>Veillonellales</taxon>
        <taxon>Veillonellaceae</taxon>
        <taxon>Veillonella</taxon>
    </lineage>
</organism>
<evidence type="ECO:0000313" key="2">
    <source>
        <dbReference type="Proteomes" id="UP000303581"/>
    </source>
</evidence>
<name>A0A480B2Z2_9FIRM</name>
<proteinExistence type="predicted"/>
<sequence length="92" mass="10594">MDRVREVFSVIESNPNMYMSDKANALISIIDEVAHVDIALGLKGEDRLSYQLLTTDNRNKRLVSHLIPSHEYQEFIACTMNQSHNNKPRVNH</sequence>
<evidence type="ECO:0000313" key="1">
    <source>
        <dbReference type="EMBL" id="GCL68409.1"/>
    </source>
</evidence>
<dbReference type="AlphaFoldDB" id="A0A480B2Z2"/>
<dbReference type="Proteomes" id="UP000303581">
    <property type="component" value="Unassembled WGS sequence"/>
</dbReference>
<gene>
    <name evidence="1" type="ORF">PAGU1579_01780</name>
</gene>
<reference evidence="1 2" key="1">
    <citation type="submission" date="2019-03" db="EMBL/GenBank/DDBJ databases">
        <title>Draft genome sequences of two Veillonella tobetsuensis clinical isolates from intraoperative bronchial fluids of elderly patients with pulmonary carcinoma.</title>
        <authorList>
            <person name="Akiyama T."/>
        </authorList>
    </citation>
    <scope>NUCLEOTIDE SEQUENCE [LARGE SCALE GENOMIC DNA]</scope>
    <source>
        <strain evidence="1 2">PAGU 1579</strain>
    </source>
</reference>
<dbReference type="EMBL" id="BJCR01000003">
    <property type="protein sequence ID" value="GCL68409.1"/>
    <property type="molecule type" value="Genomic_DNA"/>
</dbReference>